<dbReference type="AlphaFoldDB" id="A0A8H3DA26"/>
<dbReference type="PANTHER" id="PTHR37534">
    <property type="entry name" value="TRANSCRIPTIONAL ACTIVATOR PROTEIN UGA3"/>
    <property type="match status" value="1"/>
</dbReference>
<evidence type="ECO:0000256" key="2">
    <source>
        <dbReference type="ARBA" id="ARBA00023242"/>
    </source>
</evidence>
<evidence type="ECO:0000256" key="1">
    <source>
        <dbReference type="ARBA" id="ARBA00004123"/>
    </source>
</evidence>
<dbReference type="GO" id="GO:0005634">
    <property type="term" value="C:nucleus"/>
    <property type="evidence" value="ECO:0007669"/>
    <property type="project" value="UniProtKB-SubCell"/>
</dbReference>
<evidence type="ECO:0000313" key="4">
    <source>
        <dbReference type="EMBL" id="CAE6514634.1"/>
    </source>
</evidence>
<feature type="compositionally biased region" description="Polar residues" evidence="3">
    <location>
        <begin position="37"/>
        <end position="48"/>
    </location>
</feature>
<feature type="region of interest" description="Disordered" evidence="3">
    <location>
        <begin position="26"/>
        <end position="67"/>
    </location>
</feature>
<dbReference type="Pfam" id="PF11951">
    <property type="entry name" value="Fungal_trans_2"/>
    <property type="match status" value="1"/>
</dbReference>
<organism evidence="4 5">
    <name type="scientific">Rhizoctonia solani</name>
    <dbReference type="NCBI Taxonomy" id="456999"/>
    <lineage>
        <taxon>Eukaryota</taxon>
        <taxon>Fungi</taxon>
        <taxon>Dikarya</taxon>
        <taxon>Basidiomycota</taxon>
        <taxon>Agaricomycotina</taxon>
        <taxon>Agaricomycetes</taxon>
        <taxon>Cantharellales</taxon>
        <taxon>Ceratobasidiaceae</taxon>
        <taxon>Rhizoctonia</taxon>
    </lineage>
</organism>
<evidence type="ECO:0000313" key="5">
    <source>
        <dbReference type="Proteomes" id="UP000663850"/>
    </source>
</evidence>
<name>A0A8H3DA26_9AGAM</name>
<dbReference type="InterPro" id="IPR021858">
    <property type="entry name" value="Fun_TF"/>
</dbReference>
<dbReference type="Proteomes" id="UP000663850">
    <property type="component" value="Unassembled WGS sequence"/>
</dbReference>
<feature type="compositionally biased region" description="Polar residues" evidence="3">
    <location>
        <begin position="56"/>
        <end position="65"/>
    </location>
</feature>
<keyword evidence="2" id="KW-0539">Nucleus</keyword>
<reference evidence="4" key="1">
    <citation type="submission" date="2021-01" db="EMBL/GenBank/DDBJ databases">
        <authorList>
            <person name="Kaushik A."/>
        </authorList>
    </citation>
    <scope>NUCLEOTIDE SEQUENCE</scope>
    <source>
        <strain evidence="4">Type strain: AG8-Rh-89/</strain>
    </source>
</reference>
<comment type="subcellular location">
    <subcellularLocation>
        <location evidence="1">Nucleus</location>
    </subcellularLocation>
</comment>
<proteinExistence type="predicted"/>
<comment type="caution">
    <text evidence="4">The sequence shown here is derived from an EMBL/GenBank/DDBJ whole genome shotgun (WGS) entry which is preliminary data.</text>
</comment>
<gene>
    <name evidence="4" type="ORF">RDB_LOCUS110172</name>
</gene>
<protein>
    <submittedName>
        <fullName evidence="4">Uncharacterized protein</fullName>
    </submittedName>
</protein>
<accession>A0A8H3DA26</accession>
<evidence type="ECO:0000256" key="3">
    <source>
        <dbReference type="SAM" id="MobiDB-lite"/>
    </source>
</evidence>
<dbReference type="EMBL" id="CAJMWZ010006041">
    <property type="protein sequence ID" value="CAE6514634.1"/>
    <property type="molecule type" value="Genomic_DNA"/>
</dbReference>
<sequence length="546" mass="61288">MRCVNSGRNCSYDFVEHSEFERHRVRRTKPAPRVTSELVTSAPPNISTGAFEGNVGSPSTASYSGESSLLTPLTPPELWTNEIYSNSSLAASWNTTEPISLSPFSTSSQALYPCDQMSSHSSLELVRSTGLPAVYDTFSSGQGSVLYDMGEDDDEYNYETTDVQAILCTGPTLDKNVRENTLPFVLHCYSQWVITRIFEPLAIAEAVRNQVTQQFSSEDTRHKAILIANVMIVFAKSLAIDDTRNAVLKHLVSEARNSGARFIATPISFVPSLDRQKAMRMLDSIFEILSLQIATQSSAECIRTLDYAAPIFRRALNLRHFACVDIIQSVTTGRPTYFQYEVPFSLELCERMFKMQDVHGSQWLSGLPDQLILLIAWINSMRENAGPNDNSQAVAWIEKHLPKIRIATSATGDPLLRIGRMVVLECWRFAVLIYMYMVLCKSSAYDPRVIRAQKSFMRLVRGVKPGRIPDAFLVNPMTVVGVVTLEEQDRDTIRRRILGVHECSESGTAVSEVVLELEDVWVRTENEGRAAVWPDWREAVYRVTGR</sequence>
<dbReference type="PANTHER" id="PTHR37534:SF46">
    <property type="entry name" value="ZN(II)2CYS6 TRANSCRIPTION FACTOR (EUROFUNG)"/>
    <property type="match status" value="1"/>
</dbReference>